<evidence type="ECO:0000256" key="1">
    <source>
        <dbReference type="SAM" id="MobiDB-lite"/>
    </source>
</evidence>
<protein>
    <submittedName>
        <fullName evidence="2">Sporulation protein SsgA</fullName>
    </submittedName>
</protein>
<dbReference type="NCBIfam" id="NF041213">
    <property type="entry name" value="plasmid_TraA"/>
    <property type="match status" value="1"/>
</dbReference>
<proteinExistence type="predicted"/>
<dbReference type="RefSeq" id="WP_242772649.1">
    <property type="nucleotide sequence ID" value="NZ_JALDAY010000011.1"/>
</dbReference>
<feature type="compositionally biased region" description="Polar residues" evidence="1">
    <location>
        <begin position="1"/>
        <end position="11"/>
    </location>
</feature>
<evidence type="ECO:0000313" key="3">
    <source>
        <dbReference type="Proteomes" id="UP001165269"/>
    </source>
</evidence>
<feature type="region of interest" description="Disordered" evidence="1">
    <location>
        <begin position="131"/>
        <end position="154"/>
    </location>
</feature>
<comment type="caution">
    <text evidence="2">The sequence shown here is derived from an EMBL/GenBank/DDBJ whole genome shotgun (WGS) entry which is preliminary data.</text>
</comment>
<feature type="compositionally biased region" description="Basic and acidic residues" evidence="1">
    <location>
        <begin position="36"/>
        <end position="46"/>
    </location>
</feature>
<evidence type="ECO:0000313" key="2">
    <source>
        <dbReference type="EMBL" id="MCI3276257.1"/>
    </source>
</evidence>
<feature type="compositionally biased region" description="Gly residues" evidence="1">
    <location>
        <begin position="64"/>
        <end position="79"/>
    </location>
</feature>
<dbReference type="EMBL" id="JALDAY010000011">
    <property type="protein sequence ID" value="MCI3276257.1"/>
    <property type="molecule type" value="Genomic_DNA"/>
</dbReference>
<dbReference type="InterPro" id="IPR053789">
    <property type="entry name" value="TraA-like"/>
</dbReference>
<feature type="compositionally biased region" description="Low complexity" evidence="1">
    <location>
        <begin position="52"/>
        <end position="63"/>
    </location>
</feature>
<dbReference type="Proteomes" id="UP001165269">
    <property type="component" value="Unassembled WGS sequence"/>
</dbReference>
<organism evidence="2 3">
    <name type="scientific">Streptomyces cylindrosporus</name>
    <dbReference type="NCBI Taxonomy" id="2927583"/>
    <lineage>
        <taxon>Bacteria</taxon>
        <taxon>Bacillati</taxon>
        <taxon>Actinomycetota</taxon>
        <taxon>Actinomycetes</taxon>
        <taxon>Kitasatosporales</taxon>
        <taxon>Streptomycetaceae</taxon>
        <taxon>Streptomyces</taxon>
    </lineage>
</organism>
<keyword evidence="3" id="KW-1185">Reference proteome</keyword>
<accession>A0ABS9YG94</accession>
<name>A0ABS9YG94_9ACTN</name>
<reference evidence="2" key="1">
    <citation type="submission" date="2022-03" db="EMBL/GenBank/DDBJ databases">
        <title>Streptomyces 7R015 and 7R016 isolated from Barleria lupulina in Thailand.</title>
        <authorList>
            <person name="Kanchanasin P."/>
            <person name="Phongsopitanun W."/>
            <person name="Tanasupawat S."/>
        </authorList>
    </citation>
    <scope>NUCLEOTIDE SEQUENCE</scope>
    <source>
        <strain evidence="2">7R015</strain>
    </source>
</reference>
<feature type="compositionally biased region" description="Basic residues" evidence="1">
    <location>
        <begin position="137"/>
        <end position="151"/>
    </location>
</feature>
<sequence length="197" mass="21007">MTTPPNGNGNTWRDDFANFRNATGKQASNGGGRGDGGARRGGGDRHYHVHVGGNPDANGQANAGPGGGFFSRGAGGGNRPGHSPLADPQFFNSTDVRNYCDQARSVFLQLSFELAGAAEVLQAALAQVPDPQGRGRMGSRSRARRVSKKLKKTADDVRDAAKNAVATYAAFQREFEPELAPYNARRAAGRRRFDFTL</sequence>
<feature type="region of interest" description="Disordered" evidence="1">
    <location>
        <begin position="1"/>
        <end position="89"/>
    </location>
</feature>
<gene>
    <name evidence="2" type="ORF">MQP27_34790</name>
</gene>